<keyword evidence="26" id="KW-1185">Reference proteome</keyword>
<evidence type="ECO:0000256" key="21">
    <source>
        <dbReference type="ARBA" id="ARBA00049161"/>
    </source>
</evidence>
<dbReference type="InterPro" id="IPR001645">
    <property type="entry name" value="Folylpolyglutamate_synth"/>
</dbReference>
<dbReference type="SUPFAM" id="SSF53623">
    <property type="entry name" value="MurD-like peptide ligases, catalytic domain"/>
    <property type="match status" value="1"/>
</dbReference>
<evidence type="ECO:0000256" key="18">
    <source>
        <dbReference type="ARBA" id="ARBA00047493"/>
    </source>
</evidence>
<dbReference type="Pfam" id="PF08245">
    <property type="entry name" value="Mur_ligase_M"/>
    <property type="match status" value="1"/>
</dbReference>
<keyword evidence="14" id="KW-0289">Folate biosynthesis</keyword>
<evidence type="ECO:0000256" key="19">
    <source>
        <dbReference type="ARBA" id="ARBA00047808"/>
    </source>
</evidence>
<evidence type="ECO:0000313" key="25">
    <source>
        <dbReference type="EMBL" id="AGA79698.1"/>
    </source>
</evidence>
<evidence type="ECO:0000256" key="9">
    <source>
        <dbReference type="ARBA" id="ARBA00022598"/>
    </source>
</evidence>
<evidence type="ECO:0000256" key="12">
    <source>
        <dbReference type="ARBA" id="ARBA00022840"/>
    </source>
</evidence>
<keyword evidence="12 22" id="KW-0067">ATP-binding</keyword>
<evidence type="ECO:0000256" key="7">
    <source>
        <dbReference type="ARBA" id="ARBA00013025"/>
    </source>
</evidence>
<evidence type="ECO:0000256" key="14">
    <source>
        <dbReference type="ARBA" id="ARBA00022909"/>
    </source>
</evidence>
<comment type="cofactor">
    <cofactor evidence="1">
        <name>Mg(2+)</name>
        <dbReference type="ChEBI" id="CHEBI:18420"/>
    </cofactor>
</comment>
<dbReference type="NCBIfam" id="TIGR01499">
    <property type="entry name" value="folC"/>
    <property type="match status" value="1"/>
</dbReference>
<evidence type="ECO:0000256" key="22">
    <source>
        <dbReference type="PIRNR" id="PIRNR001563"/>
    </source>
</evidence>
<evidence type="ECO:0000256" key="5">
    <source>
        <dbReference type="ARBA" id="ARBA00008276"/>
    </source>
</evidence>
<protein>
    <recommendedName>
        <fullName evidence="8">Dihydrofolate synthase/folylpolyglutamate synthase</fullName>
        <ecNumber evidence="6">6.3.2.12</ecNumber>
        <ecNumber evidence="7">6.3.2.17</ecNumber>
    </recommendedName>
    <alternativeName>
        <fullName evidence="17">Folylpoly-gamma-glutamate synthetase-dihydrofolate synthetase</fullName>
    </alternativeName>
    <alternativeName>
        <fullName evidence="15">Folylpolyglutamate synthetase</fullName>
    </alternativeName>
    <alternativeName>
        <fullName evidence="16">Tetrahydrofolylpolyglutamate synthase</fullName>
    </alternativeName>
</protein>
<keyword evidence="13" id="KW-0460">Magnesium</keyword>
<accession>L0G315</accession>
<dbReference type="EC" id="6.3.2.17" evidence="7"/>
<comment type="pathway">
    <text evidence="3">Cofactor biosynthesis; tetrahydrofolate biosynthesis; 7,8-dihydrofolate from 2-amino-4-hydroxy-6-hydroxymethyl-7,8-dihydropteridine diphosphate and 4-aminobenzoate: step 2/2.</text>
</comment>
<comment type="catalytic activity">
    <reaction evidence="19">
        <text>10-formyltetrahydrofolyl-(gamma-L-Glu)(n) + L-glutamate + ATP = 10-formyltetrahydrofolyl-(gamma-L-Glu)(n+1) + ADP + phosphate + H(+)</text>
        <dbReference type="Rhea" id="RHEA:51904"/>
        <dbReference type="Rhea" id="RHEA-COMP:13088"/>
        <dbReference type="Rhea" id="RHEA-COMP:14300"/>
        <dbReference type="ChEBI" id="CHEBI:15378"/>
        <dbReference type="ChEBI" id="CHEBI:29985"/>
        <dbReference type="ChEBI" id="CHEBI:30616"/>
        <dbReference type="ChEBI" id="CHEBI:43474"/>
        <dbReference type="ChEBI" id="CHEBI:134413"/>
        <dbReference type="ChEBI" id="CHEBI:456216"/>
        <dbReference type="EC" id="6.3.2.17"/>
    </reaction>
</comment>
<name>L0G315_ECHVK</name>
<dbReference type="eggNOG" id="COG0285">
    <property type="taxonomic scope" value="Bacteria"/>
</dbReference>
<comment type="pathway">
    <text evidence="4">Cofactor biosynthesis; tetrahydrofolylpolyglutamate biosynthesis.</text>
</comment>
<dbReference type="GO" id="GO:0005737">
    <property type="term" value="C:cytoplasm"/>
    <property type="evidence" value="ECO:0007669"/>
    <property type="project" value="TreeGrafter"/>
</dbReference>
<comment type="function">
    <text evidence="2">Functions in two distinct reactions of the de novo folate biosynthetic pathway. Catalyzes the addition of a glutamate residue to dihydropteroate (7,8-dihydropteroate or H2Pte) to form dihydrofolate (7,8-dihydrofolate monoglutamate or H2Pte-Glu). Also catalyzes successive additions of L-glutamate to tetrahydrofolate or 10-formyltetrahydrofolate or 5,10-methylenetetrahydrofolate, leading to folylpolyglutamate derivatives.</text>
</comment>
<dbReference type="GO" id="GO:0004326">
    <property type="term" value="F:tetrahydrofolylpolyglutamate synthase activity"/>
    <property type="evidence" value="ECO:0007669"/>
    <property type="project" value="UniProtKB-EC"/>
</dbReference>
<dbReference type="InterPro" id="IPR013221">
    <property type="entry name" value="Mur_ligase_cen"/>
</dbReference>
<dbReference type="PANTHER" id="PTHR11136:SF0">
    <property type="entry name" value="DIHYDROFOLATE SYNTHETASE-RELATED"/>
    <property type="match status" value="1"/>
</dbReference>
<dbReference type="Proteomes" id="UP000010796">
    <property type="component" value="Chromosome"/>
</dbReference>
<dbReference type="EC" id="6.3.2.12" evidence="6"/>
<evidence type="ECO:0000256" key="10">
    <source>
        <dbReference type="ARBA" id="ARBA00022723"/>
    </source>
</evidence>
<evidence type="ECO:0000256" key="6">
    <source>
        <dbReference type="ARBA" id="ARBA00013023"/>
    </source>
</evidence>
<keyword evidence="9 22" id="KW-0436">Ligase</keyword>
<dbReference type="InterPro" id="IPR036615">
    <property type="entry name" value="Mur_ligase_C_dom_sf"/>
</dbReference>
<evidence type="ECO:0000256" key="8">
    <source>
        <dbReference type="ARBA" id="ARBA00019357"/>
    </source>
</evidence>
<dbReference type="PIRSF" id="PIRSF001563">
    <property type="entry name" value="Folylpolyglu_synth"/>
    <property type="match status" value="1"/>
</dbReference>
<reference evidence="26" key="1">
    <citation type="submission" date="2012-02" db="EMBL/GenBank/DDBJ databases">
        <title>The complete genome of Echinicola vietnamensis DSM 17526.</title>
        <authorList>
            <person name="Lucas S."/>
            <person name="Copeland A."/>
            <person name="Lapidus A."/>
            <person name="Glavina del Rio T."/>
            <person name="Dalin E."/>
            <person name="Tice H."/>
            <person name="Bruce D."/>
            <person name="Goodwin L."/>
            <person name="Pitluck S."/>
            <person name="Peters L."/>
            <person name="Ovchinnikova G."/>
            <person name="Teshima H."/>
            <person name="Kyrpides N."/>
            <person name="Mavromatis K."/>
            <person name="Ivanova N."/>
            <person name="Brettin T."/>
            <person name="Detter J.C."/>
            <person name="Han C."/>
            <person name="Larimer F."/>
            <person name="Land M."/>
            <person name="Hauser L."/>
            <person name="Markowitz V."/>
            <person name="Cheng J.-F."/>
            <person name="Hugenholtz P."/>
            <person name="Woyke T."/>
            <person name="Wu D."/>
            <person name="Brambilla E."/>
            <person name="Klenk H.-P."/>
            <person name="Eisen J.A."/>
        </authorList>
    </citation>
    <scope>NUCLEOTIDE SEQUENCE [LARGE SCALE GENOMIC DNA]</scope>
    <source>
        <strain evidence="26">DSM 17526 / LMG 23754 / KMM 6221</strain>
    </source>
</reference>
<dbReference type="GO" id="GO:0008841">
    <property type="term" value="F:dihydrofolate synthase activity"/>
    <property type="evidence" value="ECO:0007669"/>
    <property type="project" value="UniProtKB-EC"/>
</dbReference>
<evidence type="ECO:0000256" key="11">
    <source>
        <dbReference type="ARBA" id="ARBA00022741"/>
    </source>
</evidence>
<dbReference type="Pfam" id="PF02875">
    <property type="entry name" value="Mur_ligase_C"/>
    <property type="match status" value="1"/>
</dbReference>
<feature type="domain" description="Mur ligase central" evidence="24">
    <location>
        <begin position="51"/>
        <end position="271"/>
    </location>
</feature>
<dbReference type="FunFam" id="3.40.1190.10:FF:000011">
    <property type="entry name" value="Folylpolyglutamate synthase/dihydrofolate synthase"/>
    <property type="match status" value="1"/>
</dbReference>
<keyword evidence="10" id="KW-0479">Metal-binding</keyword>
<evidence type="ECO:0000256" key="17">
    <source>
        <dbReference type="ARBA" id="ARBA00032510"/>
    </source>
</evidence>
<dbReference type="AlphaFoldDB" id="L0G315"/>
<evidence type="ECO:0000256" key="4">
    <source>
        <dbReference type="ARBA" id="ARBA00005150"/>
    </source>
</evidence>
<dbReference type="STRING" id="926556.Echvi_3482"/>
<dbReference type="SUPFAM" id="SSF53244">
    <property type="entry name" value="MurD-like peptide ligases, peptide-binding domain"/>
    <property type="match status" value="1"/>
</dbReference>
<comment type="catalytic activity">
    <reaction evidence="21">
        <text>7,8-dihydropteroate + L-glutamate + ATP = 7,8-dihydrofolate + ADP + phosphate + H(+)</text>
        <dbReference type="Rhea" id="RHEA:23584"/>
        <dbReference type="ChEBI" id="CHEBI:15378"/>
        <dbReference type="ChEBI" id="CHEBI:17839"/>
        <dbReference type="ChEBI" id="CHEBI:29985"/>
        <dbReference type="ChEBI" id="CHEBI:30616"/>
        <dbReference type="ChEBI" id="CHEBI:43474"/>
        <dbReference type="ChEBI" id="CHEBI:57451"/>
        <dbReference type="ChEBI" id="CHEBI:456216"/>
        <dbReference type="EC" id="6.3.2.12"/>
    </reaction>
</comment>
<comment type="catalytic activity">
    <reaction evidence="18">
        <text>(6S)-5,6,7,8-tetrahydrofolyl-(gamma-L-Glu)(n) + L-glutamate + ATP = (6S)-5,6,7,8-tetrahydrofolyl-(gamma-L-Glu)(n+1) + ADP + phosphate + H(+)</text>
        <dbReference type="Rhea" id="RHEA:10580"/>
        <dbReference type="Rhea" id="RHEA-COMP:14738"/>
        <dbReference type="Rhea" id="RHEA-COMP:14740"/>
        <dbReference type="ChEBI" id="CHEBI:15378"/>
        <dbReference type="ChEBI" id="CHEBI:29985"/>
        <dbReference type="ChEBI" id="CHEBI:30616"/>
        <dbReference type="ChEBI" id="CHEBI:43474"/>
        <dbReference type="ChEBI" id="CHEBI:141005"/>
        <dbReference type="ChEBI" id="CHEBI:456216"/>
        <dbReference type="EC" id="6.3.2.17"/>
    </reaction>
</comment>
<dbReference type="OrthoDB" id="9809356at2"/>
<proteinExistence type="inferred from homology"/>
<dbReference type="PROSITE" id="PS01012">
    <property type="entry name" value="FOLYLPOLYGLU_SYNT_2"/>
    <property type="match status" value="1"/>
</dbReference>
<dbReference type="RefSeq" id="WP_015267243.1">
    <property type="nucleotide sequence ID" value="NC_019904.1"/>
</dbReference>
<evidence type="ECO:0000256" key="1">
    <source>
        <dbReference type="ARBA" id="ARBA00001946"/>
    </source>
</evidence>
<evidence type="ECO:0000256" key="3">
    <source>
        <dbReference type="ARBA" id="ARBA00004799"/>
    </source>
</evidence>
<dbReference type="PATRIC" id="fig|926556.3.peg.3668"/>
<evidence type="ECO:0000256" key="15">
    <source>
        <dbReference type="ARBA" id="ARBA00030048"/>
    </source>
</evidence>
<dbReference type="EMBL" id="CP003346">
    <property type="protein sequence ID" value="AGA79698.1"/>
    <property type="molecule type" value="Genomic_DNA"/>
</dbReference>
<evidence type="ECO:0000256" key="16">
    <source>
        <dbReference type="ARBA" id="ARBA00030592"/>
    </source>
</evidence>
<dbReference type="GO" id="GO:0046656">
    <property type="term" value="P:folic acid biosynthetic process"/>
    <property type="evidence" value="ECO:0007669"/>
    <property type="project" value="UniProtKB-KW"/>
</dbReference>
<dbReference type="GO" id="GO:0046872">
    <property type="term" value="F:metal ion binding"/>
    <property type="evidence" value="ECO:0007669"/>
    <property type="project" value="UniProtKB-KW"/>
</dbReference>
<evidence type="ECO:0000256" key="20">
    <source>
        <dbReference type="ARBA" id="ARBA00049035"/>
    </source>
</evidence>
<sequence length="430" mass="47254">MTYQETLDYLFNALPMFQRIGAAAFKKDLSNTVKLCEELGNPQQQFKSIHVAGTNGKGSSSHMIAAVLQEAGYKVGLYTSPHLKSFTERIKINGKEIPPDKVVAFVEQNRTFLDSLKPSFFEMTVGLAFAHFAEEKVDYAVVEVGMGGRLDSTNVITPEVCLITNIGLDHTQFLGTTLAEIAGEKAGIIKPKVPVVISQYQSETVEVFKAKALEHKAPVFFADRYYRAVQKGLNTSTQKCDYQIIKNNTDTVYSLDLFGKYQEKNLPGVLMVLEVLKEQGLQLAPSIVQAGLAHAAEISGLKGRFQKLGDAPLVYCDTGHNEDGMGQLMEQLQAMPYDDFHIILGMVNDKDLGKVLDLLPKSAKYVFCQANIPRALPADELQQKATDHGLAGVVIRDVNEALSQTLKKASKNDLIFIGGSTFVVAEIENL</sequence>
<dbReference type="InterPro" id="IPR018109">
    <property type="entry name" value="Folylpolyglutamate_synth_CS"/>
</dbReference>
<comment type="catalytic activity">
    <reaction evidence="20">
        <text>(6R)-5,10-methylenetetrahydrofolyl-(gamma-L-Glu)(n) + L-glutamate + ATP = (6R)-5,10-methylenetetrahydrofolyl-(gamma-L-Glu)(n+1) + ADP + phosphate + H(+)</text>
        <dbReference type="Rhea" id="RHEA:51912"/>
        <dbReference type="Rhea" id="RHEA-COMP:13257"/>
        <dbReference type="Rhea" id="RHEA-COMP:13258"/>
        <dbReference type="ChEBI" id="CHEBI:15378"/>
        <dbReference type="ChEBI" id="CHEBI:29985"/>
        <dbReference type="ChEBI" id="CHEBI:30616"/>
        <dbReference type="ChEBI" id="CHEBI:43474"/>
        <dbReference type="ChEBI" id="CHEBI:136572"/>
        <dbReference type="ChEBI" id="CHEBI:456216"/>
        <dbReference type="EC" id="6.3.2.17"/>
    </reaction>
</comment>
<organism evidence="25 26">
    <name type="scientific">Echinicola vietnamensis (strain DSM 17526 / LMG 23754 / KMM 6221)</name>
    <dbReference type="NCBI Taxonomy" id="926556"/>
    <lineage>
        <taxon>Bacteria</taxon>
        <taxon>Pseudomonadati</taxon>
        <taxon>Bacteroidota</taxon>
        <taxon>Cytophagia</taxon>
        <taxon>Cytophagales</taxon>
        <taxon>Cyclobacteriaceae</taxon>
        <taxon>Echinicola</taxon>
    </lineage>
</organism>
<feature type="domain" description="Mur ligase C-terminal" evidence="23">
    <location>
        <begin position="303"/>
        <end position="420"/>
    </location>
</feature>
<dbReference type="Gene3D" id="3.90.190.20">
    <property type="entry name" value="Mur ligase, C-terminal domain"/>
    <property type="match status" value="1"/>
</dbReference>
<dbReference type="HOGENOM" id="CLU_015869_1_1_10"/>
<dbReference type="PANTHER" id="PTHR11136">
    <property type="entry name" value="FOLYLPOLYGLUTAMATE SYNTHASE-RELATED"/>
    <property type="match status" value="1"/>
</dbReference>
<dbReference type="GO" id="GO:0005524">
    <property type="term" value="F:ATP binding"/>
    <property type="evidence" value="ECO:0007669"/>
    <property type="project" value="UniProtKB-KW"/>
</dbReference>
<keyword evidence="11 22" id="KW-0547">Nucleotide-binding</keyword>
<dbReference type="InterPro" id="IPR004101">
    <property type="entry name" value="Mur_ligase_C"/>
</dbReference>
<evidence type="ECO:0000256" key="13">
    <source>
        <dbReference type="ARBA" id="ARBA00022842"/>
    </source>
</evidence>
<evidence type="ECO:0000259" key="24">
    <source>
        <dbReference type="Pfam" id="PF08245"/>
    </source>
</evidence>
<evidence type="ECO:0000256" key="2">
    <source>
        <dbReference type="ARBA" id="ARBA00002714"/>
    </source>
</evidence>
<evidence type="ECO:0000313" key="26">
    <source>
        <dbReference type="Proteomes" id="UP000010796"/>
    </source>
</evidence>
<dbReference type="InterPro" id="IPR036565">
    <property type="entry name" value="Mur-like_cat_sf"/>
</dbReference>
<evidence type="ECO:0000259" key="23">
    <source>
        <dbReference type="Pfam" id="PF02875"/>
    </source>
</evidence>
<dbReference type="KEGG" id="evi:Echvi_3482"/>
<comment type="similarity">
    <text evidence="5 22">Belongs to the folylpolyglutamate synthase family.</text>
</comment>
<dbReference type="Gene3D" id="3.40.1190.10">
    <property type="entry name" value="Mur-like, catalytic domain"/>
    <property type="match status" value="1"/>
</dbReference>
<gene>
    <name evidence="25" type="ordered locus">Echvi_3482</name>
</gene>